<proteinExistence type="predicted"/>
<evidence type="ECO:0000313" key="1">
    <source>
        <dbReference type="EMBL" id="WHX10149.1"/>
    </source>
</evidence>
<dbReference type="EMBL" id="CP126056">
    <property type="protein sequence ID" value="WHX10149.1"/>
    <property type="molecule type" value="Genomic_DNA"/>
</dbReference>
<dbReference type="AlphaFoldDB" id="A0AA95KX28"/>
<evidence type="ECO:0000313" key="2">
    <source>
        <dbReference type="Proteomes" id="UP001177934"/>
    </source>
</evidence>
<protein>
    <submittedName>
        <fullName evidence="1">Uncharacterized protein</fullName>
    </submittedName>
</protein>
<name>A0AA95KX28_9BACT</name>
<accession>A0AA95KX28</accession>
<gene>
    <name evidence="1" type="ORF">QNN11_00705</name>
</gene>
<sequence length="552" mass="59962">MTAGTTTRSLYNVAIVKGTAKSLDKVKVKEISDSEATLVAKASTPTAKSITVDVNETYTVNPVEAEAFYDMYFTVSNLDKDTYGVKWDNAARTFIVTKKPDMVTTTLSFPLTVTTLDNNGTSKVAEYTVNLSSSIIATPDYQPVTYNIPNLYDTDTNNEHFNISLETLKTALGDNYVTWGNNVGLNNTKYYIGEKADGTNKVQLSSTNHALTTTIVNGNGTATTDVNAAKNIKVTVNKTTKQNVLKLDKQYYLFVEFMTKDDKNPTFINRIVIPVTFTAPSVASQFTAKDGYVVDGNINAYFYNTANKNIELKRYFEAMDDKAELNLKADDAVAKEGNTTYHSSTLAALNKGVLTLNNAETEVTVPVNGTTGKELGYGKVLTVNASNDYYKDSYWAYSTVDKKTASFTIKVMSPIAEGTITPATGSSIEVIANSEKGFDITADMISAKDYTGVTTYNIMKDQAADDNGDAWSSKQIANVTVAKKGDENNTYIKSVEMTDYVAASGNTPAKLGTINVKAEPLPNDTPSAIVVTVEDAWGYTTPKDVNVTIVTK</sequence>
<reference evidence="1" key="1">
    <citation type="journal article" date="2023" name="Nat. Commun.">
        <title>Identification of a novel Human Milk Oligosaccharides utilization cluster in the infant gut commensal Bacteroides dorei.</title>
        <authorList>
            <person name="Kijner S."/>
            <person name="Ennis D."/>
            <person name="Shmorak S."/>
            <person name="Florentin A."/>
            <person name="Yassour M."/>
        </authorList>
    </citation>
    <scope>NUCLEOTIDE SEQUENCE</scope>
    <source>
        <strain evidence="1">2</strain>
    </source>
</reference>
<organism evidence="1 2">
    <name type="scientific">Phocaeicola dorei</name>
    <dbReference type="NCBI Taxonomy" id="357276"/>
    <lineage>
        <taxon>Bacteria</taxon>
        <taxon>Pseudomonadati</taxon>
        <taxon>Bacteroidota</taxon>
        <taxon>Bacteroidia</taxon>
        <taxon>Bacteroidales</taxon>
        <taxon>Bacteroidaceae</taxon>
        <taxon>Phocaeicola</taxon>
    </lineage>
</organism>
<dbReference type="Proteomes" id="UP001177934">
    <property type="component" value="Chromosome"/>
</dbReference>